<accession>A0A0F9N2S0</accession>
<feature type="region of interest" description="Disordered" evidence="1">
    <location>
        <begin position="55"/>
        <end position="89"/>
    </location>
</feature>
<sequence length="89" mass="10429">MLLKYVGSRKSTNIVCSGRATYYFGPENDYVVDVEDMNHVTQILKSILHRCVVVNKRPEKSKTPKVEKPKEENKPEVEAPKKRRRRKEK</sequence>
<gene>
    <name evidence="2" type="ORF">LCGC14_1312850</name>
</gene>
<proteinExistence type="predicted"/>
<comment type="caution">
    <text evidence="2">The sequence shown here is derived from an EMBL/GenBank/DDBJ whole genome shotgun (WGS) entry which is preliminary data.</text>
</comment>
<dbReference type="AlphaFoldDB" id="A0A0F9N2S0"/>
<protein>
    <submittedName>
        <fullName evidence="2">Uncharacterized protein</fullName>
    </submittedName>
</protein>
<evidence type="ECO:0000313" key="2">
    <source>
        <dbReference type="EMBL" id="KKM83095.1"/>
    </source>
</evidence>
<dbReference type="EMBL" id="LAZR01007764">
    <property type="protein sequence ID" value="KKM83095.1"/>
    <property type="molecule type" value="Genomic_DNA"/>
</dbReference>
<feature type="compositionally biased region" description="Basic and acidic residues" evidence="1">
    <location>
        <begin position="56"/>
        <end position="80"/>
    </location>
</feature>
<reference evidence="2" key="1">
    <citation type="journal article" date="2015" name="Nature">
        <title>Complex archaea that bridge the gap between prokaryotes and eukaryotes.</title>
        <authorList>
            <person name="Spang A."/>
            <person name="Saw J.H."/>
            <person name="Jorgensen S.L."/>
            <person name="Zaremba-Niedzwiedzka K."/>
            <person name="Martijn J."/>
            <person name="Lind A.E."/>
            <person name="van Eijk R."/>
            <person name="Schleper C."/>
            <person name="Guy L."/>
            <person name="Ettema T.J."/>
        </authorList>
    </citation>
    <scope>NUCLEOTIDE SEQUENCE</scope>
</reference>
<organism evidence="2">
    <name type="scientific">marine sediment metagenome</name>
    <dbReference type="NCBI Taxonomy" id="412755"/>
    <lineage>
        <taxon>unclassified sequences</taxon>
        <taxon>metagenomes</taxon>
        <taxon>ecological metagenomes</taxon>
    </lineage>
</organism>
<name>A0A0F9N2S0_9ZZZZ</name>
<evidence type="ECO:0000256" key="1">
    <source>
        <dbReference type="SAM" id="MobiDB-lite"/>
    </source>
</evidence>